<dbReference type="STRING" id="679192.HMPREF9013_0105"/>
<evidence type="ECO:0000313" key="1">
    <source>
        <dbReference type="EMBL" id="EFC05906.1"/>
    </source>
</evidence>
<gene>
    <name evidence="1" type="ORF">HMPREF9013_0105</name>
</gene>
<dbReference type="EMBL" id="ADFR01000003">
    <property type="protein sequence ID" value="EFC05906.1"/>
    <property type="molecule type" value="Genomic_DNA"/>
</dbReference>
<name>D2MN84_9FIRM</name>
<dbReference type="AlphaFoldDB" id="D2MN84"/>
<dbReference type="OrthoDB" id="9798247at2"/>
<dbReference type="Proteomes" id="UP000005017">
    <property type="component" value="Unassembled WGS sequence"/>
</dbReference>
<comment type="caution">
    <text evidence="1">The sequence shown here is derived from an EMBL/GenBank/DDBJ whole genome shotgun (WGS) entry which is preliminary data.</text>
</comment>
<proteinExistence type="predicted"/>
<organism evidence="1 2">
    <name type="scientific">Bulleidia extructa W1219</name>
    <dbReference type="NCBI Taxonomy" id="679192"/>
    <lineage>
        <taxon>Bacteria</taxon>
        <taxon>Bacillati</taxon>
        <taxon>Bacillota</taxon>
        <taxon>Erysipelotrichia</taxon>
        <taxon>Erysipelotrichales</taxon>
        <taxon>Erysipelotrichaceae</taxon>
        <taxon>Bulleidia</taxon>
    </lineage>
</organism>
<reference evidence="2" key="1">
    <citation type="submission" date="2009-12" db="EMBL/GenBank/DDBJ databases">
        <title>Sequence of Clostridiales genomosp. BVAB3 str. UPII9-5.</title>
        <authorList>
            <person name="Madupu R."/>
            <person name="Durkin A.S."/>
            <person name="Torralba M."/>
            <person name="Methe B."/>
            <person name="Sutton G.G."/>
            <person name="Strausberg R.L."/>
            <person name="Nelson K.E."/>
        </authorList>
    </citation>
    <scope>NUCLEOTIDE SEQUENCE [LARGE SCALE GENOMIC DNA]</scope>
    <source>
        <strain evidence="2">W1219</strain>
    </source>
</reference>
<keyword evidence="2" id="KW-1185">Reference proteome</keyword>
<evidence type="ECO:0000313" key="2">
    <source>
        <dbReference type="Proteomes" id="UP000005017"/>
    </source>
</evidence>
<sequence>MKKILEINQLKPYLDKYVPFVNVRKRLLESFDEFQWLSSDSQEGIVGLSWNGEIALLESSNNLELLKELVEYEAQKGHGKLIKRAFDEEKQLYIHFGFERIQHEDGYDFLEYPLANAWLGKQVKVQIDQPMGKFHPYLEDAIYQVPMGYVYEAETMEEPINAYVIGVGEMVDSFSGVVVAVIYHEYSDEATLVVGRIGEEVQQDKILKDIAFREQYFSSRIVWKSN</sequence>
<protein>
    <submittedName>
        <fullName evidence="1">Uncharacterized protein</fullName>
    </submittedName>
</protein>
<dbReference type="RefSeq" id="WP_006626855.1">
    <property type="nucleotide sequence ID" value="NZ_ADFR01000003.1"/>
</dbReference>
<dbReference type="eggNOG" id="COG0221">
    <property type="taxonomic scope" value="Bacteria"/>
</dbReference>
<accession>D2MN84</accession>